<feature type="compositionally biased region" description="Basic and acidic residues" evidence="1">
    <location>
        <begin position="14"/>
        <end position="28"/>
    </location>
</feature>
<gene>
    <name evidence="2" type="ORF">AVDCRST_MAG47-145</name>
</gene>
<evidence type="ECO:0000313" key="2">
    <source>
        <dbReference type="EMBL" id="CAA9360582.1"/>
    </source>
</evidence>
<feature type="compositionally biased region" description="Basic and acidic residues" evidence="1">
    <location>
        <begin position="35"/>
        <end position="64"/>
    </location>
</feature>
<reference evidence="2" key="1">
    <citation type="submission" date="2020-02" db="EMBL/GenBank/DDBJ databases">
        <authorList>
            <person name="Meier V. D."/>
        </authorList>
    </citation>
    <scope>NUCLEOTIDE SEQUENCE</scope>
    <source>
        <strain evidence="2">AVDCRST_MAG47</strain>
    </source>
</reference>
<name>A0A6J4MKC7_9ACTN</name>
<organism evidence="2">
    <name type="scientific">uncultured Nocardioidaceae bacterium</name>
    <dbReference type="NCBI Taxonomy" id="253824"/>
    <lineage>
        <taxon>Bacteria</taxon>
        <taxon>Bacillati</taxon>
        <taxon>Actinomycetota</taxon>
        <taxon>Actinomycetes</taxon>
        <taxon>Propionibacteriales</taxon>
        <taxon>Nocardioidaceae</taxon>
        <taxon>environmental samples</taxon>
    </lineage>
</organism>
<accession>A0A6J4MKC7</accession>
<feature type="non-terminal residue" evidence="2">
    <location>
        <position position="1"/>
    </location>
</feature>
<dbReference type="AlphaFoldDB" id="A0A6J4MKC7"/>
<evidence type="ECO:0000256" key="1">
    <source>
        <dbReference type="SAM" id="MobiDB-lite"/>
    </source>
</evidence>
<dbReference type="EMBL" id="CADCUK010000009">
    <property type="protein sequence ID" value="CAA9360582.1"/>
    <property type="molecule type" value="Genomic_DNA"/>
</dbReference>
<protein>
    <submittedName>
        <fullName evidence="2">RNA polymerase-binding transcription factor DksA</fullName>
    </submittedName>
</protein>
<feature type="non-terminal residue" evidence="2">
    <location>
        <position position="85"/>
    </location>
</feature>
<sequence length="85" mass="9456">AGRRRRCGQRPGRRGLDDVRAGPRDEPGQQRPRHAHADRARTGADRGRHLRRLRELRSADRQESVDGVPPCDTVPDMQAEGGASL</sequence>
<feature type="compositionally biased region" description="Basic residues" evidence="1">
    <location>
        <begin position="1"/>
        <end position="13"/>
    </location>
</feature>
<proteinExistence type="predicted"/>
<feature type="region of interest" description="Disordered" evidence="1">
    <location>
        <begin position="1"/>
        <end position="85"/>
    </location>
</feature>